<evidence type="ECO:0000313" key="2">
    <source>
        <dbReference type="EMBL" id="KAH9528772.1"/>
    </source>
</evidence>
<evidence type="ECO:0000313" key="3">
    <source>
        <dbReference type="Proteomes" id="UP000790347"/>
    </source>
</evidence>
<keyword evidence="3" id="KW-1185">Reference proteome</keyword>
<evidence type="ECO:0000256" key="1">
    <source>
        <dbReference type="SAM" id="Phobius"/>
    </source>
</evidence>
<keyword evidence="1" id="KW-0812">Transmembrane</keyword>
<sequence length="210" mass="24228">MESDLYTFKKSVRYTSRMLFDHQRGKRGEKLRERIYGCSNFKHLSLYCAMYLGNCQVFICRPALSTYFYATKYWRQTLLQLAIQLNCSRYGSKEYEHGVDILVECITFEVIVFILLSGISIFINRCSDDDRPVGIPMAKIYLLVWNINHRYSLLGGDCPDGNSSDRAGKKYRLSLSVASMVVVLDGDFDAVVSVIYLSIHYYSLMVLDFC</sequence>
<organism evidence="2 3">
    <name type="scientific">Dermatophagoides farinae</name>
    <name type="common">American house dust mite</name>
    <dbReference type="NCBI Taxonomy" id="6954"/>
    <lineage>
        <taxon>Eukaryota</taxon>
        <taxon>Metazoa</taxon>
        <taxon>Ecdysozoa</taxon>
        <taxon>Arthropoda</taxon>
        <taxon>Chelicerata</taxon>
        <taxon>Arachnida</taxon>
        <taxon>Acari</taxon>
        <taxon>Acariformes</taxon>
        <taxon>Sarcoptiformes</taxon>
        <taxon>Astigmata</taxon>
        <taxon>Psoroptidia</taxon>
        <taxon>Analgoidea</taxon>
        <taxon>Pyroglyphidae</taxon>
        <taxon>Dermatophagoidinae</taxon>
        <taxon>Dermatophagoides</taxon>
    </lineage>
</organism>
<keyword evidence="1" id="KW-1133">Transmembrane helix</keyword>
<feature type="transmembrane region" description="Helical" evidence="1">
    <location>
        <begin position="101"/>
        <end position="123"/>
    </location>
</feature>
<comment type="caution">
    <text evidence="2">The sequence shown here is derived from an EMBL/GenBank/DDBJ whole genome shotgun (WGS) entry which is preliminary data.</text>
</comment>
<name>A0A922IB50_DERFA</name>
<feature type="transmembrane region" description="Helical" evidence="1">
    <location>
        <begin position="173"/>
        <end position="199"/>
    </location>
</feature>
<dbReference type="Proteomes" id="UP000790347">
    <property type="component" value="Unassembled WGS sequence"/>
</dbReference>
<dbReference type="EMBL" id="ASGP02000001">
    <property type="protein sequence ID" value="KAH9528772.1"/>
    <property type="molecule type" value="Genomic_DNA"/>
</dbReference>
<dbReference type="AlphaFoldDB" id="A0A922IB50"/>
<gene>
    <name evidence="2" type="ORF">DERF_002688</name>
</gene>
<proteinExistence type="predicted"/>
<keyword evidence="1" id="KW-0472">Membrane</keyword>
<reference evidence="2" key="1">
    <citation type="submission" date="2013-05" db="EMBL/GenBank/DDBJ databases">
        <authorList>
            <person name="Yim A.K.Y."/>
            <person name="Chan T.F."/>
            <person name="Ji K.M."/>
            <person name="Liu X.Y."/>
            <person name="Zhou J.W."/>
            <person name="Li R.Q."/>
            <person name="Yang K.Y."/>
            <person name="Li J."/>
            <person name="Li M."/>
            <person name="Law P.T.W."/>
            <person name="Wu Y.L."/>
            <person name="Cai Z.L."/>
            <person name="Qin H."/>
            <person name="Bao Y."/>
            <person name="Leung R.K.K."/>
            <person name="Ng P.K.S."/>
            <person name="Zou J."/>
            <person name="Zhong X.J."/>
            <person name="Ran P.X."/>
            <person name="Zhong N.S."/>
            <person name="Liu Z.G."/>
            <person name="Tsui S.K.W."/>
        </authorList>
    </citation>
    <scope>NUCLEOTIDE SEQUENCE</scope>
    <source>
        <strain evidence="2">Derf</strain>
        <tissue evidence="2">Whole organism</tissue>
    </source>
</reference>
<protein>
    <submittedName>
        <fullName evidence="2">Uncharacterized protein</fullName>
    </submittedName>
</protein>
<accession>A0A922IB50</accession>
<reference evidence="2" key="2">
    <citation type="journal article" date="2022" name="Res Sq">
        <title>Comparative Genomics Reveals Insights into the Divergent Evolution of Astigmatic Mites and Household Pest Adaptations.</title>
        <authorList>
            <person name="Xiong Q."/>
            <person name="Wan A.T.-Y."/>
            <person name="Liu X.-Y."/>
            <person name="Fung C.S.-H."/>
            <person name="Xiao X."/>
            <person name="Malainual N."/>
            <person name="Hou J."/>
            <person name="Wang L."/>
            <person name="Wang M."/>
            <person name="Yang K."/>
            <person name="Cui Y."/>
            <person name="Leung E."/>
            <person name="Nong W."/>
            <person name="Shin S.-K."/>
            <person name="Au S."/>
            <person name="Jeong K.Y."/>
            <person name="Chew F.T."/>
            <person name="Hui J."/>
            <person name="Leung T.F."/>
            <person name="Tungtrongchitr A."/>
            <person name="Zhong N."/>
            <person name="Liu Z."/>
            <person name="Tsui S."/>
        </authorList>
    </citation>
    <scope>NUCLEOTIDE SEQUENCE</scope>
    <source>
        <strain evidence="2">Derf</strain>
        <tissue evidence="2">Whole organism</tissue>
    </source>
</reference>